<keyword evidence="1" id="KW-0812">Transmembrane</keyword>
<dbReference type="Proteomes" id="UP001162131">
    <property type="component" value="Unassembled WGS sequence"/>
</dbReference>
<proteinExistence type="predicted"/>
<keyword evidence="1" id="KW-0472">Membrane</keyword>
<evidence type="ECO:0000256" key="1">
    <source>
        <dbReference type="SAM" id="Phobius"/>
    </source>
</evidence>
<evidence type="ECO:0000313" key="3">
    <source>
        <dbReference type="Proteomes" id="UP001162131"/>
    </source>
</evidence>
<sequence>MGDPRLKILIKGFLDLLYFALVFVVYLTSIFSYMKDYYVGTTEITYKYVDPTLDLDAKVIATYNQFDDNFCDLKTTVLKEVCDHREDWETAGIVFIVFSSVAHAVMAYGMLNLMGMLCGCTLWGFAKYEIEHYIYPWIYATAILLWIVISKVFDTSPPSGFGDSYDVSVQVGLVFMFSAFLVSVVGSVYFFWNRKDMRAILLVTQQGFTPAPPDK</sequence>
<gene>
    <name evidence="2" type="ORF">BSTOLATCC_MIC62411</name>
</gene>
<feature type="transmembrane region" description="Helical" evidence="1">
    <location>
        <begin position="133"/>
        <end position="153"/>
    </location>
</feature>
<evidence type="ECO:0000313" key="2">
    <source>
        <dbReference type="EMBL" id="CAG9334826.1"/>
    </source>
</evidence>
<keyword evidence="1" id="KW-1133">Transmembrane helix</keyword>
<feature type="transmembrane region" description="Helical" evidence="1">
    <location>
        <begin position="173"/>
        <end position="192"/>
    </location>
</feature>
<feature type="transmembrane region" description="Helical" evidence="1">
    <location>
        <begin position="93"/>
        <end position="126"/>
    </location>
</feature>
<dbReference type="AlphaFoldDB" id="A0AAU9KA36"/>
<reference evidence="2" key="1">
    <citation type="submission" date="2021-09" db="EMBL/GenBank/DDBJ databases">
        <authorList>
            <consortium name="AG Swart"/>
            <person name="Singh M."/>
            <person name="Singh A."/>
            <person name="Seah K."/>
            <person name="Emmerich C."/>
        </authorList>
    </citation>
    <scope>NUCLEOTIDE SEQUENCE</scope>
    <source>
        <strain evidence="2">ATCC30299</strain>
    </source>
</reference>
<dbReference type="EMBL" id="CAJZBQ010000060">
    <property type="protein sequence ID" value="CAG9334826.1"/>
    <property type="molecule type" value="Genomic_DNA"/>
</dbReference>
<protein>
    <submittedName>
        <fullName evidence="2">Uncharacterized protein</fullName>
    </submittedName>
</protein>
<name>A0AAU9KA36_9CILI</name>
<keyword evidence="3" id="KW-1185">Reference proteome</keyword>
<accession>A0AAU9KA36</accession>
<comment type="caution">
    <text evidence="2">The sequence shown here is derived from an EMBL/GenBank/DDBJ whole genome shotgun (WGS) entry which is preliminary data.</text>
</comment>
<feature type="transmembrane region" description="Helical" evidence="1">
    <location>
        <begin position="12"/>
        <end position="34"/>
    </location>
</feature>
<organism evidence="2 3">
    <name type="scientific">Blepharisma stoltei</name>
    <dbReference type="NCBI Taxonomy" id="1481888"/>
    <lineage>
        <taxon>Eukaryota</taxon>
        <taxon>Sar</taxon>
        <taxon>Alveolata</taxon>
        <taxon>Ciliophora</taxon>
        <taxon>Postciliodesmatophora</taxon>
        <taxon>Heterotrichea</taxon>
        <taxon>Heterotrichida</taxon>
        <taxon>Blepharismidae</taxon>
        <taxon>Blepharisma</taxon>
    </lineage>
</organism>